<organism evidence="2">
    <name type="scientific">Arundo donax</name>
    <name type="common">Giant reed</name>
    <name type="synonym">Donax arundinaceus</name>
    <dbReference type="NCBI Taxonomy" id="35708"/>
    <lineage>
        <taxon>Eukaryota</taxon>
        <taxon>Viridiplantae</taxon>
        <taxon>Streptophyta</taxon>
        <taxon>Embryophyta</taxon>
        <taxon>Tracheophyta</taxon>
        <taxon>Spermatophyta</taxon>
        <taxon>Magnoliopsida</taxon>
        <taxon>Liliopsida</taxon>
        <taxon>Poales</taxon>
        <taxon>Poaceae</taxon>
        <taxon>PACMAD clade</taxon>
        <taxon>Arundinoideae</taxon>
        <taxon>Arundineae</taxon>
        <taxon>Arundo</taxon>
    </lineage>
</organism>
<dbReference type="AlphaFoldDB" id="A0A0A9GKM0"/>
<reference evidence="2" key="2">
    <citation type="journal article" date="2015" name="Data Brief">
        <title>Shoot transcriptome of the giant reed, Arundo donax.</title>
        <authorList>
            <person name="Barrero R.A."/>
            <person name="Guerrero F.D."/>
            <person name="Moolhuijzen P."/>
            <person name="Goolsby J.A."/>
            <person name="Tidwell J."/>
            <person name="Bellgard S.E."/>
            <person name="Bellgard M.I."/>
        </authorList>
    </citation>
    <scope>NUCLEOTIDE SEQUENCE</scope>
    <source>
        <tissue evidence="2">Shoot tissue taken approximately 20 cm above the soil surface</tissue>
    </source>
</reference>
<keyword evidence="1" id="KW-0732">Signal</keyword>
<evidence type="ECO:0008006" key="3">
    <source>
        <dbReference type="Google" id="ProtNLM"/>
    </source>
</evidence>
<name>A0A0A9GKM0_ARUDO</name>
<sequence length="71" mass="8483">MWLWLTILQIRNASNTSMFCNVQWTTTTLKTQHRVRVEESGSKKYSRNGAYLRRTYQTTFMSGYLRIAWIS</sequence>
<feature type="chain" id="PRO_5002062636" description="Secreted protein" evidence="1">
    <location>
        <begin position="17"/>
        <end position="71"/>
    </location>
</feature>
<feature type="signal peptide" evidence="1">
    <location>
        <begin position="1"/>
        <end position="16"/>
    </location>
</feature>
<reference evidence="2" key="1">
    <citation type="submission" date="2014-09" db="EMBL/GenBank/DDBJ databases">
        <authorList>
            <person name="Magalhaes I.L.F."/>
            <person name="Oliveira U."/>
            <person name="Santos F.R."/>
            <person name="Vidigal T.H.D.A."/>
            <person name="Brescovit A.D."/>
            <person name="Santos A.J."/>
        </authorList>
    </citation>
    <scope>NUCLEOTIDE SEQUENCE</scope>
    <source>
        <tissue evidence="2">Shoot tissue taken approximately 20 cm above the soil surface</tissue>
    </source>
</reference>
<accession>A0A0A9GKM0</accession>
<protein>
    <recommendedName>
        <fullName evidence="3">Secreted protein</fullName>
    </recommendedName>
</protein>
<proteinExistence type="predicted"/>
<dbReference type="EMBL" id="GBRH01176668">
    <property type="protein sequence ID" value="JAE21228.1"/>
    <property type="molecule type" value="Transcribed_RNA"/>
</dbReference>
<evidence type="ECO:0000256" key="1">
    <source>
        <dbReference type="SAM" id="SignalP"/>
    </source>
</evidence>
<evidence type="ECO:0000313" key="2">
    <source>
        <dbReference type="EMBL" id="JAE21228.1"/>
    </source>
</evidence>